<keyword evidence="3" id="KW-0808">Transferase</keyword>
<evidence type="ECO:0000256" key="3">
    <source>
        <dbReference type="ARBA" id="ARBA00022679"/>
    </source>
</evidence>
<comment type="caution">
    <text evidence="7">The sequence shown here is derived from an EMBL/GenBank/DDBJ whole genome shotgun (WGS) entry which is preliminary data.</text>
</comment>
<evidence type="ECO:0000256" key="1">
    <source>
        <dbReference type="ARBA" id="ARBA00005696"/>
    </source>
</evidence>
<dbReference type="GO" id="GO:0000045">
    <property type="term" value="P:autophagosome assembly"/>
    <property type="evidence" value="ECO:0007669"/>
    <property type="project" value="TreeGrafter"/>
</dbReference>
<keyword evidence="8" id="KW-1185">Reference proteome</keyword>
<dbReference type="Pfam" id="PF03987">
    <property type="entry name" value="Autophagy_act_C"/>
    <property type="match status" value="1"/>
</dbReference>
<dbReference type="PANTHER" id="PTHR14957:SF1">
    <property type="entry name" value="UBIQUITIN-LIKE-CONJUGATING ENZYME ATG10"/>
    <property type="match status" value="1"/>
</dbReference>
<dbReference type="EMBL" id="JAYWIO010000007">
    <property type="protein sequence ID" value="KAK7251751.1"/>
    <property type="molecule type" value="Genomic_DNA"/>
</dbReference>
<evidence type="ECO:0000256" key="4">
    <source>
        <dbReference type="ARBA" id="ARBA00022786"/>
    </source>
</evidence>
<evidence type="ECO:0000256" key="6">
    <source>
        <dbReference type="ARBA" id="ARBA00029833"/>
    </source>
</evidence>
<comment type="similarity">
    <text evidence="1">Belongs to the ATG10 family.</text>
</comment>
<dbReference type="Proteomes" id="UP001372338">
    <property type="component" value="Unassembled WGS sequence"/>
</dbReference>
<dbReference type="GO" id="GO:0000422">
    <property type="term" value="P:autophagy of mitochondrion"/>
    <property type="evidence" value="ECO:0007669"/>
    <property type="project" value="TreeGrafter"/>
</dbReference>
<dbReference type="AlphaFoldDB" id="A0AAN9HRL4"/>
<accession>A0AAN9HRL4</accession>
<evidence type="ECO:0000256" key="2">
    <source>
        <dbReference type="ARBA" id="ARBA00021099"/>
    </source>
</evidence>
<dbReference type="GO" id="GO:0061651">
    <property type="term" value="F:Atg12 conjugating enzyme activity"/>
    <property type="evidence" value="ECO:0007669"/>
    <property type="project" value="TreeGrafter"/>
</dbReference>
<protein>
    <recommendedName>
        <fullName evidence="2">Ubiquitin-like-conjugating enzyme ATG10</fullName>
    </recommendedName>
    <alternativeName>
        <fullName evidence="6">Autophagy-related protein 10</fullName>
    </alternativeName>
</protein>
<evidence type="ECO:0000313" key="7">
    <source>
        <dbReference type="EMBL" id="KAK7251751.1"/>
    </source>
</evidence>
<gene>
    <name evidence="7" type="ORF">RIF29_35219</name>
</gene>
<organism evidence="7 8">
    <name type="scientific">Crotalaria pallida</name>
    <name type="common">Smooth rattlebox</name>
    <name type="synonym">Crotalaria striata</name>
    <dbReference type="NCBI Taxonomy" id="3830"/>
    <lineage>
        <taxon>Eukaryota</taxon>
        <taxon>Viridiplantae</taxon>
        <taxon>Streptophyta</taxon>
        <taxon>Embryophyta</taxon>
        <taxon>Tracheophyta</taxon>
        <taxon>Spermatophyta</taxon>
        <taxon>Magnoliopsida</taxon>
        <taxon>eudicotyledons</taxon>
        <taxon>Gunneridae</taxon>
        <taxon>Pentapetalae</taxon>
        <taxon>rosids</taxon>
        <taxon>fabids</taxon>
        <taxon>Fabales</taxon>
        <taxon>Fabaceae</taxon>
        <taxon>Papilionoideae</taxon>
        <taxon>50 kb inversion clade</taxon>
        <taxon>genistoids sensu lato</taxon>
        <taxon>core genistoids</taxon>
        <taxon>Crotalarieae</taxon>
        <taxon>Crotalaria</taxon>
    </lineage>
</organism>
<dbReference type="GO" id="GO:0005829">
    <property type="term" value="C:cytosol"/>
    <property type="evidence" value="ECO:0007669"/>
    <property type="project" value="TreeGrafter"/>
</dbReference>
<keyword evidence="4" id="KW-0833">Ubl conjugation pathway</keyword>
<dbReference type="InterPro" id="IPR007135">
    <property type="entry name" value="Atg3/Atg10"/>
</dbReference>
<keyword evidence="5" id="KW-0072">Autophagy</keyword>
<name>A0AAN9HRL4_CROPI</name>
<dbReference type="GO" id="GO:0032446">
    <property type="term" value="P:protein modification by small protein conjugation"/>
    <property type="evidence" value="ECO:0007669"/>
    <property type="project" value="TreeGrafter"/>
</dbReference>
<reference evidence="7 8" key="1">
    <citation type="submission" date="2024-01" db="EMBL/GenBank/DDBJ databases">
        <title>The genomes of 5 underutilized Papilionoideae crops provide insights into root nodulation and disease resistanc.</title>
        <authorList>
            <person name="Yuan L."/>
        </authorList>
    </citation>
    <scope>NUCLEOTIDE SEQUENCE [LARGE SCALE GENOMIC DNA]</scope>
    <source>
        <strain evidence="7">ZHUSHIDOU_FW_LH</strain>
        <tissue evidence="7">Leaf</tissue>
    </source>
</reference>
<proteinExistence type="inferred from homology"/>
<evidence type="ECO:0000256" key="5">
    <source>
        <dbReference type="ARBA" id="ARBA00023006"/>
    </source>
</evidence>
<dbReference type="Gene3D" id="3.30.1460.50">
    <property type="match status" value="1"/>
</dbReference>
<sequence length="271" mass="30734">MKVLASSSSSSSKLFLSLSPLSAPPTTHHPPGMDIIIPWDGSLSSTDFYLSASAFSHNWKISNPSLPPWLWLPSPKHSFLSSHKVEGYLSLENMCFIKLTEEQESNRNLTSKQESDHDVSLGEEEEEERFDYATLVQSDCHDVNHYDFHIVYSPSYRVPVLYFRAYHSDGQPLSLNEIEKDLPAHSSKLRSESKWTFITDEEHPYLNRPWFKLHPCGTSDWMKLLFHGDPSSSKNGFVTEQYLVSWFSVIGQVVGLKVPLGMLDTVVASHS</sequence>
<dbReference type="PANTHER" id="PTHR14957">
    <property type="entry name" value="UBIQUITIN-LIKE-CONJUGATING ENZYME ATG10"/>
    <property type="match status" value="1"/>
</dbReference>
<evidence type="ECO:0000313" key="8">
    <source>
        <dbReference type="Proteomes" id="UP001372338"/>
    </source>
</evidence>